<name>A0A1D6FJ23_MAIZE</name>
<evidence type="ECO:0000259" key="4">
    <source>
        <dbReference type="Pfam" id="PF13378"/>
    </source>
</evidence>
<dbReference type="STRING" id="4577.A0A1D6FJ23"/>
<dbReference type="Pfam" id="PF05721">
    <property type="entry name" value="PhyH"/>
    <property type="match status" value="1"/>
</dbReference>
<dbReference type="InterPro" id="IPR008775">
    <property type="entry name" value="Phytyl_CoA_dOase-like"/>
</dbReference>
<reference evidence="5" key="1">
    <citation type="submission" date="2015-12" db="EMBL/GenBank/DDBJ databases">
        <title>Update maize B73 reference genome by single molecule sequencing technologies.</title>
        <authorList>
            <consortium name="Maize Genome Sequencing Project"/>
            <person name="Ware D."/>
        </authorList>
    </citation>
    <scope>NUCLEOTIDE SEQUENCE</scope>
    <source>
        <tissue evidence="5">Seedling</tissue>
    </source>
</reference>
<accession>A0A1D6FJ23</accession>
<keyword evidence="3" id="KW-0408">Iron</keyword>
<evidence type="ECO:0000256" key="2">
    <source>
        <dbReference type="ARBA" id="ARBA00022723"/>
    </source>
</evidence>
<dbReference type="EMBL" id="CM000784">
    <property type="protein sequence ID" value="AQK91763.1"/>
    <property type="molecule type" value="Genomic_DNA"/>
</dbReference>
<evidence type="ECO:0000256" key="1">
    <source>
        <dbReference type="ARBA" id="ARBA00001962"/>
    </source>
</evidence>
<protein>
    <submittedName>
        <fullName evidence="5">Phytanoyl-CoA dioxygenase</fullName>
    </submittedName>
</protein>
<dbReference type="Gene3D" id="2.60.120.620">
    <property type="entry name" value="q2cbj1_9rhob like domain"/>
    <property type="match status" value="1"/>
</dbReference>
<dbReference type="PANTHER" id="PTHR20883">
    <property type="entry name" value="PHYTANOYL-COA DIOXYGENASE DOMAIN CONTAINING 1"/>
    <property type="match status" value="1"/>
</dbReference>
<dbReference type="AlphaFoldDB" id="A0A1D6FJ23"/>
<dbReference type="SMR" id="A0A1D6FJ23"/>
<dbReference type="InterPro" id="IPR036849">
    <property type="entry name" value="Enolase-like_C_sf"/>
</dbReference>
<dbReference type="SUPFAM" id="SSF51604">
    <property type="entry name" value="Enolase C-terminal domain-like"/>
    <property type="match status" value="1"/>
</dbReference>
<dbReference type="InterPro" id="IPR029065">
    <property type="entry name" value="Enolase_C-like"/>
</dbReference>
<feature type="domain" description="Enolase C-terminal" evidence="4">
    <location>
        <begin position="154"/>
        <end position="217"/>
    </location>
</feature>
<dbReference type="IntAct" id="A0A1D6FJ23">
    <property type="interactions" value="1"/>
</dbReference>
<comment type="cofactor">
    <cofactor evidence="1">
        <name>Fe cation</name>
        <dbReference type="ChEBI" id="CHEBI:24875"/>
    </cofactor>
</comment>
<dbReference type="SUPFAM" id="SSF51197">
    <property type="entry name" value="Clavaminate synthase-like"/>
    <property type="match status" value="1"/>
</dbReference>
<dbReference type="ExpressionAtlas" id="A0A1D6FJ23">
    <property type="expression patterns" value="baseline and differential"/>
</dbReference>
<keyword evidence="5" id="KW-0223">Dioxygenase</keyword>
<feature type="non-terminal residue" evidence="5">
    <location>
        <position position="527"/>
    </location>
</feature>
<sequence>MPTVPPPLPQPLLVRLVAYAFYDDHYRCNPPHDAIVRYAVQLFDIRGEPRPYFILEIVTGAHIPLYSMAEQDGNAGQRPPDSVPKGGSDEVVVFFVQIVSIANGTVNPGQNKIRMVIVLICVCSELSDLSICCEWEMGIIGSNSYSNRDSNEPAQLAAEYRGQGFQTLKLKVGKNLNSDIEVQKAIRLVHPDCSFILDANEGYTRNQAIEVLDRLNGMFYLVIYPFDQFSIFYTDIQFSKMLMNMFSTSERAMERQRARGLSWVGLEGSANGQWWISSIGKTLDEGISFHRVGSRQWQDYLLLHGQRMTSGHMLVMLMLLQCHVAWGALLATRPLLFACFYFTVYIIFHVMNVLSLHELDPVFKKFSFSESVASLFSSLGYKRPAVIQSMYIFKQPGIGGEVVPHQDNTFLYTEPRTCTGLWLALEDATINNGCLWAILGSHKKGLVRRMVRDENGTHFDRPSPVYDQKEFVPLEVKSGALVVIHGDLIHQSFENLSPASRHAFSLHVVDTEGCKWSEDNWLVHIHN</sequence>
<proteinExistence type="predicted"/>
<dbReference type="GO" id="GO:0051213">
    <property type="term" value="F:dioxygenase activity"/>
    <property type="evidence" value="ECO:0007669"/>
    <property type="project" value="UniProtKB-KW"/>
</dbReference>
<gene>
    <name evidence="5" type="ORF">ZEAMMB73_Zm00001d009351</name>
</gene>
<evidence type="ECO:0000256" key="3">
    <source>
        <dbReference type="ARBA" id="ARBA00023004"/>
    </source>
</evidence>
<dbReference type="PANTHER" id="PTHR20883:SF15">
    <property type="entry name" value="PHYTANOYL-COA DIOXYGENASE DOMAIN-CONTAINING PROTEIN 1"/>
    <property type="match status" value="1"/>
</dbReference>
<dbReference type="GO" id="GO:0046872">
    <property type="term" value="F:metal ion binding"/>
    <property type="evidence" value="ECO:0007669"/>
    <property type="project" value="UniProtKB-KW"/>
</dbReference>
<organism evidence="5">
    <name type="scientific">Zea mays</name>
    <name type="common">Maize</name>
    <dbReference type="NCBI Taxonomy" id="4577"/>
    <lineage>
        <taxon>Eukaryota</taxon>
        <taxon>Viridiplantae</taxon>
        <taxon>Streptophyta</taxon>
        <taxon>Embryophyta</taxon>
        <taxon>Tracheophyta</taxon>
        <taxon>Spermatophyta</taxon>
        <taxon>Magnoliopsida</taxon>
        <taxon>Liliopsida</taxon>
        <taxon>Poales</taxon>
        <taxon>Poaceae</taxon>
        <taxon>PACMAD clade</taxon>
        <taxon>Panicoideae</taxon>
        <taxon>Andropogonodae</taxon>
        <taxon>Andropogoneae</taxon>
        <taxon>Tripsacinae</taxon>
        <taxon>Zea</taxon>
    </lineage>
</organism>
<dbReference type="Pfam" id="PF13378">
    <property type="entry name" value="MR_MLE_C"/>
    <property type="match status" value="1"/>
</dbReference>
<evidence type="ECO:0000313" key="5">
    <source>
        <dbReference type="EMBL" id="AQK91763.1"/>
    </source>
</evidence>
<dbReference type="Gene3D" id="3.20.20.120">
    <property type="entry name" value="Enolase-like C-terminal domain"/>
    <property type="match status" value="1"/>
</dbReference>
<keyword evidence="5" id="KW-0560">Oxidoreductase</keyword>
<keyword evidence="2" id="KW-0479">Metal-binding</keyword>